<protein>
    <submittedName>
        <fullName evidence="1">Uncharacterized protein</fullName>
    </submittedName>
</protein>
<accession>A0A0D0AWY5</accession>
<gene>
    <name evidence="1" type="ORF">CY34DRAFT_805002</name>
</gene>
<name>A0A0D0AWY5_9AGAM</name>
<evidence type="ECO:0000313" key="2">
    <source>
        <dbReference type="Proteomes" id="UP000054485"/>
    </source>
</evidence>
<dbReference type="EMBL" id="KN835241">
    <property type="protein sequence ID" value="KIK42344.1"/>
    <property type="molecule type" value="Genomic_DNA"/>
</dbReference>
<dbReference type="Proteomes" id="UP000054485">
    <property type="component" value="Unassembled WGS sequence"/>
</dbReference>
<organism evidence="1 2">
    <name type="scientific">Suillus luteus UH-Slu-Lm8-n1</name>
    <dbReference type="NCBI Taxonomy" id="930992"/>
    <lineage>
        <taxon>Eukaryota</taxon>
        <taxon>Fungi</taxon>
        <taxon>Dikarya</taxon>
        <taxon>Basidiomycota</taxon>
        <taxon>Agaricomycotina</taxon>
        <taxon>Agaricomycetes</taxon>
        <taxon>Agaricomycetidae</taxon>
        <taxon>Boletales</taxon>
        <taxon>Suillineae</taxon>
        <taxon>Suillaceae</taxon>
        <taxon>Suillus</taxon>
    </lineage>
</organism>
<dbReference type="AlphaFoldDB" id="A0A0D0AWY5"/>
<keyword evidence="2" id="KW-1185">Reference proteome</keyword>
<proteinExistence type="predicted"/>
<reference evidence="1 2" key="1">
    <citation type="submission" date="2014-04" db="EMBL/GenBank/DDBJ databases">
        <authorList>
            <consortium name="DOE Joint Genome Institute"/>
            <person name="Kuo A."/>
            <person name="Ruytinx J."/>
            <person name="Rineau F."/>
            <person name="Colpaert J."/>
            <person name="Kohler A."/>
            <person name="Nagy L.G."/>
            <person name="Floudas D."/>
            <person name="Copeland A."/>
            <person name="Barry K.W."/>
            <person name="Cichocki N."/>
            <person name="Veneault-Fourrey C."/>
            <person name="LaButti K."/>
            <person name="Lindquist E.A."/>
            <person name="Lipzen A."/>
            <person name="Lundell T."/>
            <person name="Morin E."/>
            <person name="Murat C."/>
            <person name="Sun H."/>
            <person name="Tunlid A."/>
            <person name="Henrissat B."/>
            <person name="Grigoriev I.V."/>
            <person name="Hibbett D.S."/>
            <person name="Martin F."/>
            <person name="Nordberg H.P."/>
            <person name="Cantor M.N."/>
            <person name="Hua S.X."/>
        </authorList>
    </citation>
    <scope>NUCLEOTIDE SEQUENCE [LARGE SCALE GENOMIC DNA]</scope>
    <source>
        <strain evidence="1 2">UH-Slu-Lm8-n1</strain>
    </source>
</reference>
<evidence type="ECO:0000313" key="1">
    <source>
        <dbReference type="EMBL" id="KIK42344.1"/>
    </source>
</evidence>
<dbReference type="InParanoid" id="A0A0D0AWY5"/>
<reference evidence="2" key="2">
    <citation type="submission" date="2015-01" db="EMBL/GenBank/DDBJ databases">
        <title>Evolutionary Origins and Diversification of the Mycorrhizal Mutualists.</title>
        <authorList>
            <consortium name="DOE Joint Genome Institute"/>
            <consortium name="Mycorrhizal Genomics Consortium"/>
            <person name="Kohler A."/>
            <person name="Kuo A."/>
            <person name="Nagy L.G."/>
            <person name="Floudas D."/>
            <person name="Copeland A."/>
            <person name="Barry K.W."/>
            <person name="Cichocki N."/>
            <person name="Veneault-Fourrey C."/>
            <person name="LaButti K."/>
            <person name="Lindquist E.A."/>
            <person name="Lipzen A."/>
            <person name="Lundell T."/>
            <person name="Morin E."/>
            <person name="Murat C."/>
            <person name="Riley R."/>
            <person name="Ohm R."/>
            <person name="Sun H."/>
            <person name="Tunlid A."/>
            <person name="Henrissat B."/>
            <person name="Grigoriev I.V."/>
            <person name="Hibbett D.S."/>
            <person name="Martin F."/>
        </authorList>
    </citation>
    <scope>NUCLEOTIDE SEQUENCE [LARGE SCALE GENOMIC DNA]</scope>
    <source>
        <strain evidence="2">UH-Slu-Lm8-n1</strain>
    </source>
</reference>
<dbReference type="HOGENOM" id="CLU_2559817_0_0_1"/>
<sequence length="82" mass="9185">MSRQIIASVFARVTGVIGIRCLFEYDSTVLTKSTSIKRGVPLECINASVTNVHGKEMRCAEWGKESESGFRVRHQAHLPKHQ</sequence>